<accession>A0ABP6NYV1</accession>
<evidence type="ECO:0000313" key="3">
    <source>
        <dbReference type="Proteomes" id="UP001499924"/>
    </source>
</evidence>
<dbReference type="Pfam" id="PF20181">
    <property type="entry name" value="DUF6544"/>
    <property type="match status" value="1"/>
</dbReference>
<dbReference type="InterPro" id="IPR046674">
    <property type="entry name" value="DUF6544"/>
</dbReference>
<gene>
    <name evidence="2" type="ORF">GCM10010531_12110</name>
</gene>
<reference evidence="3" key="1">
    <citation type="journal article" date="2019" name="Int. J. Syst. Evol. Microbiol.">
        <title>The Global Catalogue of Microorganisms (GCM) 10K type strain sequencing project: providing services to taxonomists for standard genome sequencing and annotation.</title>
        <authorList>
            <consortium name="The Broad Institute Genomics Platform"/>
            <consortium name="The Broad Institute Genome Sequencing Center for Infectious Disease"/>
            <person name="Wu L."/>
            <person name="Ma J."/>
        </authorList>
    </citation>
    <scope>NUCLEOTIDE SEQUENCE [LARGE SCALE GENOMIC DNA]</scope>
    <source>
        <strain evidence="3">JCM 15614</strain>
    </source>
</reference>
<keyword evidence="3" id="KW-1185">Reference proteome</keyword>
<feature type="compositionally biased region" description="Low complexity" evidence="1">
    <location>
        <begin position="273"/>
        <end position="288"/>
    </location>
</feature>
<feature type="region of interest" description="Disordered" evidence="1">
    <location>
        <begin position="267"/>
        <end position="318"/>
    </location>
</feature>
<proteinExistence type="predicted"/>
<dbReference type="RefSeq" id="WP_344687761.1">
    <property type="nucleotide sequence ID" value="NZ_BAAAVV010000002.1"/>
</dbReference>
<evidence type="ECO:0008006" key="4">
    <source>
        <dbReference type="Google" id="ProtNLM"/>
    </source>
</evidence>
<name>A0ABP6NYV1_9ACTN</name>
<evidence type="ECO:0000313" key="2">
    <source>
        <dbReference type="EMBL" id="GAA3161967.1"/>
    </source>
</evidence>
<dbReference type="Proteomes" id="UP001499924">
    <property type="component" value="Unassembled WGS sequence"/>
</dbReference>
<sequence>MVTSLASPFPAAGNRGSVRAMLGGVDRADAARTVPAGLPPDVARDWVRLGEGGGQPAVFGSAAVSGLPEPVRLWLMHAIAEGAPLARSVELRMSGEIKLGRWSPFTGVERLSAGGGFVWAATARPLGLPVRGFDRWTRGSGEMRWRLFGRVPVLRGSGADVTRSAAGRHAGELLLLLPTAALGPEVSWRSHDTHSAVATVQTGTDRHEVTVTVGPDGALTELVLQRWGPLGHGAYGPQPFGVTVHGELEVDGVRIPRRITAGWHYGTDRWRRGSSSAGRSRRPASADAAGHRPGLRHRLACGRCGGSQRRTARSPTTN</sequence>
<organism evidence="2 3">
    <name type="scientific">Blastococcus jejuensis</name>
    <dbReference type="NCBI Taxonomy" id="351224"/>
    <lineage>
        <taxon>Bacteria</taxon>
        <taxon>Bacillati</taxon>
        <taxon>Actinomycetota</taxon>
        <taxon>Actinomycetes</taxon>
        <taxon>Geodermatophilales</taxon>
        <taxon>Geodermatophilaceae</taxon>
        <taxon>Blastococcus</taxon>
    </lineage>
</organism>
<comment type="caution">
    <text evidence="2">The sequence shown here is derived from an EMBL/GenBank/DDBJ whole genome shotgun (WGS) entry which is preliminary data.</text>
</comment>
<protein>
    <recommendedName>
        <fullName evidence="4">Tocopherol cyclase</fullName>
    </recommendedName>
</protein>
<dbReference type="EMBL" id="BAAAVV010000002">
    <property type="protein sequence ID" value="GAA3161967.1"/>
    <property type="molecule type" value="Genomic_DNA"/>
</dbReference>
<evidence type="ECO:0000256" key="1">
    <source>
        <dbReference type="SAM" id="MobiDB-lite"/>
    </source>
</evidence>